<comment type="caution">
    <text evidence="3">The sequence shown here is derived from an EMBL/GenBank/DDBJ whole genome shotgun (WGS) entry which is preliminary data.</text>
</comment>
<dbReference type="Proteomes" id="UP000652761">
    <property type="component" value="Unassembled WGS sequence"/>
</dbReference>
<dbReference type="EMBL" id="NMUH01002632">
    <property type="protein sequence ID" value="MQM01179.1"/>
    <property type="molecule type" value="Genomic_DNA"/>
</dbReference>
<reference evidence="3" key="1">
    <citation type="submission" date="2017-07" db="EMBL/GenBank/DDBJ databases">
        <title>Taro Niue Genome Assembly and Annotation.</title>
        <authorList>
            <person name="Atibalentja N."/>
            <person name="Keating K."/>
            <person name="Fields C.J."/>
        </authorList>
    </citation>
    <scope>NUCLEOTIDE SEQUENCE</scope>
    <source>
        <strain evidence="3">Niue_2</strain>
        <tissue evidence="3">Leaf</tissue>
    </source>
</reference>
<accession>A0A843VWH3</accession>
<evidence type="ECO:0000256" key="2">
    <source>
        <dbReference type="SAM" id="Phobius"/>
    </source>
</evidence>
<evidence type="ECO:0000313" key="4">
    <source>
        <dbReference type="Proteomes" id="UP000652761"/>
    </source>
</evidence>
<keyword evidence="4" id="KW-1185">Reference proteome</keyword>
<feature type="transmembrane region" description="Helical" evidence="2">
    <location>
        <begin position="270"/>
        <end position="291"/>
    </location>
</feature>
<keyword evidence="2" id="KW-0812">Transmembrane</keyword>
<sequence>MSSDDLHAQELAAMDEDEFEPIEISTDNDGDSVHCTSLLHHLRTTSLRHTLACNQFPGVVEALHVDEAEAKASAAVAVAMPACECWLVDVVIFSILQDVVVMWYCRVDPVVDLDLVAFLDVDQQEMVSQNLVATIMAIWRFQHADELAYRDDLLGAVTSVVDRMSRSHEKVAAALNELKYFRERIGSFGDPSAIASRQKLDPELGEMELDEEADDPDDPPRPHTFLVSAIERMQADATTVDDSDVTPSPSEPSQRQSMGDDSSNHSSPSATAAVVVVVVVLVVVVACAFHWSRSSRMLPKMVEITVLH</sequence>
<feature type="region of interest" description="Disordered" evidence="1">
    <location>
        <begin position="237"/>
        <end position="267"/>
    </location>
</feature>
<name>A0A843VWH3_COLES</name>
<feature type="compositionally biased region" description="Polar residues" evidence="1">
    <location>
        <begin position="251"/>
        <end position="267"/>
    </location>
</feature>
<proteinExistence type="predicted"/>
<evidence type="ECO:0000313" key="3">
    <source>
        <dbReference type="EMBL" id="MQM01179.1"/>
    </source>
</evidence>
<gene>
    <name evidence="3" type="ORF">Taro_033928</name>
</gene>
<protein>
    <submittedName>
        <fullName evidence="3">Uncharacterized protein</fullName>
    </submittedName>
</protein>
<keyword evidence="2" id="KW-0472">Membrane</keyword>
<evidence type="ECO:0000256" key="1">
    <source>
        <dbReference type="SAM" id="MobiDB-lite"/>
    </source>
</evidence>
<organism evidence="3 4">
    <name type="scientific">Colocasia esculenta</name>
    <name type="common">Wild taro</name>
    <name type="synonym">Arum esculentum</name>
    <dbReference type="NCBI Taxonomy" id="4460"/>
    <lineage>
        <taxon>Eukaryota</taxon>
        <taxon>Viridiplantae</taxon>
        <taxon>Streptophyta</taxon>
        <taxon>Embryophyta</taxon>
        <taxon>Tracheophyta</taxon>
        <taxon>Spermatophyta</taxon>
        <taxon>Magnoliopsida</taxon>
        <taxon>Liliopsida</taxon>
        <taxon>Araceae</taxon>
        <taxon>Aroideae</taxon>
        <taxon>Colocasieae</taxon>
        <taxon>Colocasia</taxon>
    </lineage>
</organism>
<dbReference type="AlphaFoldDB" id="A0A843VWH3"/>
<keyword evidence="2" id="KW-1133">Transmembrane helix</keyword>